<accession>A0A3L6SYL9</accession>
<dbReference type="SUPFAM" id="SSF52058">
    <property type="entry name" value="L domain-like"/>
    <property type="match status" value="1"/>
</dbReference>
<dbReference type="Gene3D" id="3.80.10.10">
    <property type="entry name" value="Ribonuclease Inhibitor"/>
    <property type="match status" value="1"/>
</dbReference>
<comment type="caution">
    <text evidence="1">The sequence shown here is derived from an EMBL/GenBank/DDBJ whole genome shotgun (WGS) entry which is preliminary data.</text>
</comment>
<protein>
    <recommendedName>
        <fullName evidence="3">F-box/LRR-repeat protein</fullName>
    </recommendedName>
</protein>
<reference evidence="2" key="1">
    <citation type="journal article" date="2019" name="Nat. Commun.">
        <title>The genome of broomcorn millet.</title>
        <authorList>
            <person name="Zou C."/>
            <person name="Miki D."/>
            <person name="Li D."/>
            <person name="Tang Q."/>
            <person name="Xiao L."/>
            <person name="Rajput S."/>
            <person name="Deng P."/>
            <person name="Jia W."/>
            <person name="Huang R."/>
            <person name="Zhang M."/>
            <person name="Sun Y."/>
            <person name="Hu J."/>
            <person name="Fu X."/>
            <person name="Schnable P.S."/>
            <person name="Li F."/>
            <person name="Zhang H."/>
            <person name="Feng B."/>
            <person name="Zhu X."/>
            <person name="Liu R."/>
            <person name="Schnable J.C."/>
            <person name="Zhu J.-K."/>
            <person name="Zhang H."/>
        </authorList>
    </citation>
    <scope>NUCLEOTIDE SEQUENCE [LARGE SCALE GENOMIC DNA]</scope>
</reference>
<dbReference type="Proteomes" id="UP000275267">
    <property type="component" value="Unassembled WGS sequence"/>
</dbReference>
<dbReference type="AlphaFoldDB" id="A0A3L6SYL9"/>
<evidence type="ECO:0008006" key="3">
    <source>
        <dbReference type="Google" id="ProtNLM"/>
    </source>
</evidence>
<proteinExistence type="predicted"/>
<dbReference type="OrthoDB" id="680974at2759"/>
<organism evidence="1 2">
    <name type="scientific">Panicum miliaceum</name>
    <name type="common">Proso millet</name>
    <name type="synonym">Broomcorn millet</name>
    <dbReference type="NCBI Taxonomy" id="4540"/>
    <lineage>
        <taxon>Eukaryota</taxon>
        <taxon>Viridiplantae</taxon>
        <taxon>Streptophyta</taxon>
        <taxon>Embryophyta</taxon>
        <taxon>Tracheophyta</taxon>
        <taxon>Spermatophyta</taxon>
        <taxon>Magnoliopsida</taxon>
        <taxon>Liliopsida</taxon>
        <taxon>Poales</taxon>
        <taxon>Poaceae</taxon>
        <taxon>PACMAD clade</taxon>
        <taxon>Panicoideae</taxon>
        <taxon>Panicodae</taxon>
        <taxon>Paniceae</taxon>
        <taxon>Panicinae</taxon>
        <taxon>Panicum</taxon>
        <taxon>Panicum sect. Panicum</taxon>
    </lineage>
</organism>
<gene>
    <name evidence="1" type="ORF">C2845_PM05G11690</name>
</gene>
<dbReference type="PANTHER" id="PTHR34223">
    <property type="entry name" value="OS11G0201299 PROTEIN"/>
    <property type="match status" value="1"/>
</dbReference>
<evidence type="ECO:0000313" key="2">
    <source>
        <dbReference type="Proteomes" id="UP000275267"/>
    </source>
</evidence>
<keyword evidence="2" id="KW-1185">Reference proteome</keyword>
<dbReference type="STRING" id="4540.A0A3L6SYL9"/>
<evidence type="ECO:0000313" key="1">
    <source>
        <dbReference type="EMBL" id="RLN28244.1"/>
    </source>
</evidence>
<dbReference type="PANTHER" id="PTHR34223:SF107">
    <property type="entry name" value="F-BOX DOMAIN-CONTAINING PROTEIN"/>
    <property type="match status" value="1"/>
</dbReference>
<dbReference type="EMBL" id="PQIB02000003">
    <property type="protein sequence ID" value="RLN28244.1"/>
    <property type="molecule type" value="Genomic_DNA"/>
</dbReference>
<dbReference type="InterPro" id="IPR053197">
    <property type="entry name" value="F-box_SCFL_complex_component"/>
</dbReference>
<sequence length="331" mass="37763">MGKIAQPKTSPKFNMNQWFWYVVTCGVRMFRLENLRRDGFHLEDMHIVSQHLTRLDLVGIYLRNMLCDFSSCPSLEHLELDTCYWCSDINISSESLKHLAITYCDLGIELRTLIYVPNLVSLMLDGHLSCAPVLGCMPSLQDAFVRVTLVNNRGSYFWDCDYEDCYSCYGIIHGNNMCVLLEGLSGAENLALISESKTFVFGRDLEQCPTFSKLKTLVLDDHWCVAPDFPALNCILKHSPVLEKLTLQLFSKGPQHKIEMIARLTSMDRSVAVSEHLKAIEIKCEVVGEEVHKVLKFLCSFNICKLTNDTLSALYISLVFLHMRDLETKIE</sequence>
<dbReference type="InterPro" id="IPR032675">
    <property type="entry name" value="LRR_dom_sf"/>
</dbReference>
<name>A0A3L6SYL9_PANMI</name>